<name>A0A7J9ECQ5_9ROSI</name>
<comment type="caution">
    <text evidence="1">The sequence shown here is derived from an EMBL/GenBank/DDBJ whole genome shotgun (WGS) entry which is preliminary data.</text>
</comment>
<dbReference type="Proteomes" id="UP000593568">
    <property type="component" value="Unassembled WGS sequence"/>
</dbReference>
<evidence type="ECO:0000313" key="1">
    <source>
        <dbReference type="EMBL" id="MBA0770671.1"/>
    </source>
</evidence>
<gene>
    <name evidence="1" type="ORF">Gotri_019276</name>
</gene>
<reference evidence="1 2" key="1">
    <citation type="journal article" date="2019" name="Genome Biol. Evol.">
        <title>Insights into the evolution of the New World diploid cottons (Gossypium, subgenus Houzingenia) based on genome sequencing.</title>
        <authorList>
            <person name="Grover C.E."/>
            <person name="Arick M.A. 2nd"/>
            <person name="Thrash A."/>
            <person name="Conover J.L."/>
            <person name="Sanders W.S."/>
            <person name="Peterson D.G."/>
            <person name="Frelichowski J.E."/>
            <person name="Scheffler J.A."/>
            <person name="Scheffler B.E."/>
            <person name="Wendel J.F."/>
        </authorList>
    </citation>
    <scope>NUCLEOTIDE SEQUENCE [LARGE SCALE GENOMIC DNA]</scope>
    <source>
        <strain evidence="1">8</strain>
        <tissue evidence="1">Leaf</tissue>
    </source>
</reference>
<evidence type="ECO:0000313" key="2">
    <source>
        <dbReference type="Proteomes" id="UP000593568"/>
    </source>
</evidence>
<proteinExistence type="predicted"/>
<sequence length="252" mass="28363">MINRFLNLLLLVEKNQISDLFRLLNKISCILTPKLLNAISSIHKLLNDISSLLNPKILNEILGEFSSATRDRPFEGNSSVTITHFNLTFEAPLEVAVTLKEGVLDPAKQSIIVFKENNHPNLFESVNDDRAEVSGNYDLTSKGQIAGRKVLINGILQRVGYEYIPTICFACRLYEHVNEICSNMEPCLRENGGVPPASGESLMVDVVMVADDRVEETCTYRPWMLVERKPRRNARDSRRNITANQGDMIVDS</sequence>
<accession>A0A7J9ECQ5</accession>
<organism evidence="1 2">
    <name type="scientific">Gossypium trilobum</name>
    <dbReference type="NCBI Taxonomy" id="34281"/>
    <lineage>
        <taxon>Eukaryota</taxon>
        <taxon>Viridiplantae</taxon>
        <taxon>Streptophyta</taxon>
        <taxon>Embryophyta</taxon>
        <taxon>Tracheophyta</taxon>
        <taxon>Spermatophyta</taxon>
        <taxon>Magnoliopsida</taxon>
        <taxon>eudicotyledons</taxon>
        <taxon>Gunneridae</taxon>
        <taxon>Pentapetalae</taxon>
        <taxon>rosids</taxon>
        <taxon>malvids</taxon>
        <taxon>Malvales</taxon>
        <taxon>Malvaceae</taxon>
        <taxon>Malvoideae</taxon>
        <taxon>Gossypium</taxon>
    </lineage>
</organism>
<dbReference type="AlphaFoldDB" id="A0A7J9ECQ5"/>
<keyword evidence="2" id="KW-1185">Reference proteome</keyword>
<protein>
    <submittedName>
        <fullName evidence="1">Uncharacterized protein</fullName>
    </submittedName>
</protein>
<dbReference type="EMBL" id="JABEZW010000007">
    <property type="protein sequence ID" value="MBA0770671.1"/>
    <property type="molecule type" value="Genomic_DNA"/>
</dbReference>